<keyword evidence="2" id="KW-1185">Reference proteome</keyword>
<reference evidence="1 2" key="1">
    <citation type="journal article" date="2015" name="Genome Announc.">
        <title>Genome Assemblies of Three Soil-Associated Devosia species: D. insulae, D. limi, and D. soli.</title>
        <authorList>
            <person name="Hassan Y.I."/>
            <person name="Lepp D."/>
            <person name="Zhou T."/>
        </authorList>
    </citation>
    <scope>NUCLEOTIDE SEQUENCE [LARGE SCALE GENOMIC DNA]</scope>
    <source>
        <strain evidence="1 2">DS-56</strain>
    </source>
</reference>
<protein>
    <submittedName>
        <fullName evidence="1">Uncharacterized protein</fullName>
    </submittedName>
</protein>
<gene>
    <name evidence="1" type="ORF">VW23_020210</name>
</gene>
<dbReference type="RefSeq" id="WP_069910144.1">
    <property type="nucleotide sequence ID" value="NZ_LAJE02000193.1"/>
</dbReference>
<accession>A0A1E5XPX8</accession>
<evidence type="ECO:0000313" key="2">
    <source>
        <dbReference type="Proteomes" id="UP000095463"/>
    </source>
</evidence>
<dbReference type="AlphaFoldDB" id="A0A1E5XPX8"/>
<proteinExistence type="predicted"/>
<sequence>MTISADTSPAAVWSILMSWPRGYFTTRYAGRRYGVTNSVHANGRSFKLYAEELGGSDRISLNIYRPPSSAEPALKPCEMPLDKVTAFVIGAVLE</sequence>
<organism evidence="1 2">
    <name type="scientific">Devosia insulae DS-56</name>
    <dbReference type="NCBI Taxonomy" id="1116389"/>
    <lineage>
        <taxon>Bacteria</taxon>
        <taxon>Pseudomonadati</taxon>
        <taxon>Pseudomonadota</taxon>
        <taxon>Alphaproteobacteria</taxon>
        <taxon>Hyphomicrobiales</taxon>
        <taxon>Devosiaceae</taxon>
        <taxon>Devosia</taxon>
    </lineage>
</organism>
<name>A0A1E5XPX8_9HYPH</name>
<evidence type="ECO:0000313" key="1">
    <source>
        <dbReference type="EMBL" id="OEO30660.1"/>
    </source>
</evidence>
<dbReference type="EMBL" id="LAJE02000193">
    <property type="protein sequence ID" value="OEO30660.1"/>
    <property type="molecule type" value="Genomic_DNA"/>
</dbReference>
<dbReference type="Proteomes" id="UP000095463">
    <property type="component" value="Unassembled WGS sequence"/>
</dbReference>
<comment type="caution">
    <text evidence="1">The sequence shown here is derived from an EMBL/GenBank/DDBJ whole genome shotgun (WGS) entry which is preliminary data.</text>
</comment>